<protein>
    <submittedName>
        <fullName evidence="1">Uncharacterized protein</fullName>
    </submittedName>
</protein>
<evidence type="ECO:0000313" key="1">
    <source>
        <dbReference type="EMBL" id="OHA60823.1"/>
    </source>
</evidence>
<proteinExistence type="predicted"/>
<dbReference type="Gene3D" id="1.25.10.10">
    <property type="entry name" value="Leucine-rich Repeat Variant"/>
    <property type="match status" value="1"/>
</dbReference>
<organism evidence="1 2">
    <name type="scientific">Candidatus Vogelbacteria bacterium RIFOXYD1_FULL_51_18</name>
    <dbReference type="NCBI Taxonomy" id="1802440"/>
    <lineage>
        <taxon>Bacteria</taxon>
        <taxon>Candidatus Vogeliibacteriota</taxon>
    </lineage>
</organism>
<reference evidence="1 2" key="1">
    <citation type="journal article" date="2016" name="Nat. Commun.">
        <title>Thousands of microbial genomes shed light on interconnected biogeochemical processes in an aquifer system.</title>
        <authorList>
            <person name="Anantharaman K."/>
            <person name="Brown C.T."/>
            <person name="Hug L.A."/>
            <person name="Sharon I."/>
            <person name="Castelle C.J."/>
            <person name="Probst A.J."/>
            <person name="Thomas B.C."/>
            <person name="Singh A."/>
            <person name="Wilkins M.J."/>
            <person name="Karaoz U."/>
            <person name="Brodie E.L."/>
            <person name="Williams K.H."/>
            <person name="Hubbard S.S."/>
            <person name="Banfield J.F."/>
        </authorList>
    </citation>
    <scope>NUCLEOTIDE SEQUENCE [LARGE SCALE GENOMIC DNA]</scope>
</reference>
<dbReference type="InterPro" id="IPR011989">
    <property type="entry name" value="ARM-like"/>
</dbReference>
<sequence length="159" mass="17459">MEDLERAGLASDSWYGAVRPEDEDVDIVLEAAESFDISHKSLESLEHLAVNSSAGSLFVILCCIVAKDGEAEDMPRELGEWFARSGSIPVKTLPLRISGFKLPVFYFELLRNDVNPIVRSLLAEHPCIPAGILRALRADLDPSVRAAALRNSCQPIARQ</sequence>
<dbReference type="Proteomes" id="UP000177090">
    <property type="component" value="Unassembled WGS sequence"/>
</dbReference>
<comment type="caution">
    <text evidence="1">The sequence shown here is derived from an EMBL/GenBank/DDBJ whole genome shotgun (WGS) entry which is preliminary data.</text>
</comment>
<dbReference type="EMBL" id="MHTL01000008">
    <property type="protein sequence ID" value="OHA60823.1"/>
    <property type="molecule type" value="Genomic_DNA"/>
</dbReference>
<name>A0A1G2QK88_9BACT</name>
<dbReference type="STRING" id="1802440.A2569_02635"/>
<evidence type="ECO:0000313" key="2">
    <source>
        <dbReference type="Proteomes" id="UP000177090"/>
    </source>
</evidence>
<accession>A0A1G2QK88</accession>
<dbReference type="AlphaFoldDB" id="A0A1G2QK88"/>
<gene>
    <name evidence="1" type="ORF">A2569_02635</name>
</gene>